<keyword evidence="7" id="KW-1185">Reference proteome</keyword>
<reference evidence="6" key="1">
    <citation type="journal article" date="2013" name="Nat. Commun.">
        <title>Whole-genome sequencing of Oryza brachyantha reveals mechanisms underlying Oryza genome evolution.</title>
        <authorList>
            <person name="Chen J."/>
            <person name="Huang Q."/>
            <person name="Gao D."/>
            <person name="Wang J."/>
            <person name="Lang Y."/>
            <person name="Liu T."/>
            <person name="Li B."/>
            <person name="Bai Z."/>
            <person name="Luis Goicoechea J."/>
            <person name="Liang C."/>
            <person name="Chen C."/>
            <person name="Zhang W."/>
            <person name="Sun S."/>
            <person name="Liao Y."/>
            <person name="Zhang X."/>
            <person name="Yang L."/>
            <person name="Song C."/>
            <person name="Wang M."/>
            <person name="Shi J."/>
            <person name="Liu G."/>
            <person name="Liu J."/>
            <person name="Zhou H."/>
            <person name="Zhou W."/>
            <person name="Yu Q."/>
            <person name="An N."/>
            <person name="Chen Y."/>
            <person name="Cai Q."/>
            <person name="Wang B."/>
            <person name="Liu B."/>
            <person name="Min J."/>
            <person name="Huang Y."/>
            <person name="Wu H."/>
            <person name="Li Z."/>
            <person name="Zhang Y."/>
            <person name="Yin Y."/>
            <person name="Song W."/>
            <person name="Jiang J."/>
            <person name="Jackson S.A."/>
            <person name="Wing R.A."/>
            <person name="Wang J."/>
            <person name="Chen M."/>
        </authorList>
    </citation>
    <scope>NUCLEOTIDE SEQUENCE [LARGE SCALE GENOMIC DNA]</scope>
    <source>
        <strain evidence="6">cv. IRGC 101232</strain>
    </source>
</reference>
<reference evidence="6" key="2">
    <citation type="submission" date="2013-04" db="UniProtKB">
        <authorList>
            <consortium name="EnsemblPlants"/>
        </authorList>
    </citation>
    <scope>IDENTIFICATION</scope>
</reference>
<organism evidence="6">
    <name type="scientific">Oryza brachyantha</name>
    <name type="common">malo sina</name>
    <dbReference type="NCBI Taxonomy" id="4533"/>
    <lineage>
        <taxon>Eukaryota</taxon>
        <taxon>Viridiplantae</taxon>
        <taxon>Streptophyta</taxon>
        <taxon>Embryophyta</taxon>
        <taxon>Tracheophyta</taxon>
        <taxon>Spermatophyta</taxon>
        <taxon>Magnoliopsida</taxon>
        <taxon>Liliopsida</taxon>
        <taxon>Poales</taxon>
        <taxon>Poaceae</taxon>
        <taxon>BOP clade</taxon>
        <taxon>Oryzoideae</taxon>
        <taxon>Oryzeae</taxon>
        <taxon>Oryzinae</taxon>
        <taxon>Oryza</taxon>
    </lineage>
</organism>
<dbReference type="OrthoDB" id="159299at2759"/>
<evidence type="ECO:0000313" key="7">
    <source>
        <dbReference type="Proteomes" id="UP000006038"/>
    </source>
</evidence>
<dbReference type="GO" id="GO:0008320">
    <property type="term" value="F:protein transmembrane transporter activity"/>
    <property type="evidence" value="ECO:0007669"/>
    <property type="project" value="TreeGrafter"/>
</dbReference>
<feature type="region of interest" description="Disordered" evidence="5">
    <location>
        <begin position="1"/>
        <end position="26"/>
    </location>
</feature>
<dbReference type="PANTHER" id="PTHR15371:SF21">
    <property type="entry name" value="MITOCHONDRIAL IMPORT INNER MEMBRANE TRANSLOCASE SUBUNIT TIM23"/>
    <property type="match status" value="1"/>
</dbReference>
<evidence type="ECO:0000256" key="2">
    <source>
        <dbReference type="ARBA" id="ARBA00022692"/>
    </source>
</evidence>
<dbReference type="STRING" id="4533.J3M0H2"/>
<dbReference type="EnsemblPlants" id="OB04G28970.1">
    <property type="protein sequence ID" value="OB04G28970.1"/>
    <property type="gene ID" value="OB04G28970"/>
</dbReference>
<dbReference type="GO" id="GO:0005744">
    <property type="term" value="C:TIM23 mitochondrial import inner membrane translocase complex"/>
    <property type="evidence" value="ECO:0007669"/>
    <property type="project" value="TreeGrafter"/>
</dbReference>
<dbReference type="Pfam" id="PF02466">
    <property type="entry name" value="Tim17"/>
    <property type="match status" value="1"/>
</dbReference>
<dbReference type="OMA" id="FPHPAYR"/>
<dbReference type="Proteomes" id="UP000006038">
    <property type="component" value="Chromosome 4"/>
</dbReference>
<name>J3M0H2_ORYBR</name>
<dbReference type="eggNOG" id="KOG3324">
    <property type="taxonomic scope" value="Eukaryota"/>
</dbReference>
<dbReference type="HOGENOM" id="CLU_118311_0_0_1"/>
<comment type="subcellular location">
    <subcellularLocation>
        <location evidence="1">Membrane</location>
        <topology evidence="1">Multi-pass membrane protein</topology>
    </subcellularLocation>
</comment>
<sequence length="193" mass="19862">MAAAAARRRGAATGPTRRTFKPQQQPEGLSISFHALYDLPTSPELLFNEEALRSSRTWGKNLTLYAGCGYLAGRAAGTAAGLKRGVGEAERGESMKLRANRVLNQCGSVGSAYSNRLGVVALLFAGIESGMGGLRDAEDWANTVAAGMGTGALYRAAAGPRAAIVGSAVGGLMAGAVVAGRQALTRYAPNLSF</sequence>
<dbReference type="GeneID" id="102713463"/>
<feature type="compositionally biased region" description="Basic residues" evidence="5">
    <location>
        <begin position="1"/>
        <end position="10"/>
    </location>
</feature>
<keyword evidence="2" id="KW-0812">Transmembrane</keyword>
<dbReference type="PANTHER" id="PTHR15371">
    <property type="entry name" value="TIM23"/>
    <property type="match status" value="1"/>
</dbReference>
<dbReference type="GO" id="GO:0030150">
    <property type="term" value="P:protein import into mitochondrial matrix"/>
    <property type="evidence" value="ECO:0007669"/>
    <property type="project" value="TreeGrafter"/>
</dbReference>
<evidence type="ECO:0000256" key="4">
    <source>
        <dbReference type="ARBA" id="ARBA00023136"/>
    </source>
</evidence>
<dbReference type="AlphaFoldDB" id="J3M0H2"/>
<evidence type="ECO:0000313" key="6">
    <source>
        <dbReference type="EnsemblPlants" id="OB04G28970.1"/>
    </source>
</evidence>
<keyword evidence="4" id="KW-0472">Membrane</keyword>
<protein>
    <recommendedName>
        <fullName evidence="8">Mitochondrial import inner membrane translocase subunit TIM23</fullName>
    </recommendedName>
</protein>
<dbReference type="Gramene" id="OB04G28970.1">
    <property type="protein sequence ID" value="OB04G28970.1"/>
    <property type="gene ID" value="OB04G28970"/>
</dbReference>
<evidence type="ECO:0008006" key="8">
    <source>
        <dbReference type="Google" id="ProtNLM"/>
    </source>
</evidence>
<accession>J3M0H2</accession>
<dbReference type="KEGG" id="obr:102713463"/>
<evidence type="ECO:0000256" key="5">
    <source>
        <dbReference type="SAM" id="MobiDB-lite"/>
    </source>
</evidence>
<keyword evidence="3" id="KW-1133">Transmembrane helix</keyword>
<proteinExistence type="predicted"/>
<evidence type="ECO:0000256" key="3">
    <source>
        <dbReference type="ARBA" id="ARBA00022989"/>
    </source>
</evidence>
<dbReference type="InterPro" id="IPR045238">
    <property type="entry name" value="Tim23-like"/>
</dbReference>
<evidence type="ECO:0000256" key="1">
    <source>
        <dbReference type="ARBA" id="ARBA00004141"/>
    </source>
</evidence>